<dbReference type="AlphaFoldDB" id="A0A6P2QRQ7"/>
<evidence type="ECO:0000313" key="2">
    <source>
        <dbReference type="Proteomes" id="UP000494174"/>
    </source>
</evidence>
<dbReference type="EMBL" id="CABVPU010000031">
    <property type="protein sequence ID" value="VWC25084.1"/>
    <property type="molecule type" value="Genomic_DNA"/>
</dbReference>
<protein>
    <submittedName>
        <fullName evidence="1">Sugar ABC transporter ATPase</fullName>
    </submittedName>
</protein>
<proteinExistence type="predicted"/>
<reference evidence="1 2" key="1">
    <citation type="submission" date="2019-09" db="EMBL/GenBank/DDBJ databases">
        <authorList>
            <person name="Depoorter E."/>
        </authorList>
    </citation>
    <scope>NUCLEOTIDE SEQUENCE [LARGE SCALE GENOMIC DNA]</scope>
    <source>
        <strain evidence="1">R-15945</strain>
    </source>
</reference>
<gene>
    <name evidence="1" type="ORF">BLA15945_06121</name>
</gene>
<sequence length="185" mass="19437">MPTEAPPEAGVGLSQGGGEWYWRGWRSAADRTHTWVYPDGPSCEHGRRPVIDPRPRTTELTMNHLKPMTIALLAGCGISAGAVHAAGSMDAPPCSAAHAADQGGIAAMPGTSVRSFSTAGCSGAVLQGERATATVNGDRVELRDGTVYVNGRSYGAVTPAQTVEYEAAHDRRTLKVDGKLRTPVR</sequence>
<evidence type="ECO:0000313" key="1">
    <source>
        <dbReference type="EMBL" id="VWC25084.1"/>
    </source>
</evidence>
<name>A0A6P2QRQ7_BURL3</name>
<organism evidence="1 2">
    <name type="scientific">Burkholderia lata (strain ATCC 17760 / DSM 23089 / LMG 22485 / NCIMB 9086 / R18194 / 383)</name>
    <dbReference type="NCBI Taxonomy" id="482957"/>
    <lineage>
        <taxon>Bacteria</taxon>
        <taxon>Pseudomonadati</taxon>
        <taxon>Pseudomonadota</taxon>
        <taxon>Betaproteobacteria</taxon>
        <taxon>Burkholderiales</taxon>
        <taxon>Burkholderiaceae</taxon>
        <taxon>Burkholderia</taxon>
        <taxon>Burkholderia cepacia complex</taxon>
    </lineage>
</organism>
<dbReference type="Proteomes" id="UP000494174">
    <property type="component" value="Unassembled WGS sequence"/>
</dbReference>
<accession>A0A6P2QRQ7</accession>